<dbReference type="Gene3D" id="1.10.287.770">
    <property type="entry name" value="YojJ-like"/>
    <property type="match status" value="1"/>
</dbReference>
<evidence type="ECO:0000256" key="13">
    <source>
        <dbReference type="RuleBase" id="RU000679"/>
    </source>
</evidence>
<sequence length="173" mass="19474">MSQNKGPPGVVKKWAENTDWCDTSLCGKGECLEKNTHEVGEIHASFKCRCQQPCNQTIYTISYSEANWPSQALNITLGHCEKTAEECNEEYQENAAMLEVFYEALNFEVLTESEAYGIVKMMADFGGHLGLWSGVSVMTCCEFVCLALELLYMAVAHHIKIQKMRIKSSKEQD</sequence>
<dbReference type="GO" id="GO:0005886">
    <property type="term" value="C:plasma membrane"/>
    <property type="evidence" value="ECO:0007669"/>
    <property type="project" value="TreeGrafter"/>
</dbReference>
<feature type="transmembrane region" description="Helical" evidence="14">
    <location>
        <begin position="131"/>
        <end position="155"/>
    </location>
</feature>
<evidence type="ECO:0000256" key="11">
    <source>
        <dbReference type="ARBA" id="ARBA00023201"/>
    </source>
</evidence>
<evidence type="ECO:0000256" key="2">
    <source>
        <dbReference type="ARBA" id="ARBA00007193"/>
    </source>
</evidence>
<dbReference type="PRINTS" id="PR01078">
    <property type="entry name" value="AMINACHANNEL"/>
</dbReference>
<dbReference type="Proteomes" id="UP001152747">
    <property type="component" value="Unassembled WGS sequence"/>
</dbReference>
<evidence type="ECO:0000313" key="15">
    <source>
        <dbReference type="EMBL" id="CAI5455861.1"/>
    </source>
</evidence>
<dbReference type="PANTHER" id="PTHR11690:SF267">
    <property type="entry name" value="DEGENERIN MEC-10"/>
    <property type="match status" value="1"/>
</dbReference>
<gene>
    <name evidence="15" type="ORF">CAMP_LOCUS18498</name>
</gene>
<accession>A0A9P1N9B9</accession>
<keyword evidence="6 14" id="KW-1133">Transmembrane helix</keyword>
<comment type="caution">
    <text evidence="15">The sequence shown here is derived from an EMBL/GenBank/DDBJ whole genome shotgun (WGS) entry which is preliminary data.</text>
</comment>
<comment type="subcellular location">
    <subcellularLocation>
        <location evidence="1">Membrane</location>
        <topology evidence="1">Multi-pass membrane protein</topology>
    </subcellularLocation>
</comment>
<organism evidence="15 16">
    <name type="scientific">Caenorhabditis angaria</name>
    <dbReference type="NCBI Taxonomy" id="860376"/>
    <lineage>
        <taxon>Eukaryota</taxon>
        <taxon>Metazoa</taxon>
        <taxon>Ecdysozoa</taxon>
        <taxon>Nematoda</taxon>
        <taxon>Chromadorea</taxon>
        <taxon>Rhabditida</taxon>
        <taxon>Rhabditina</taxon>
        <taxon>Rhabditomorpha</taxon>
        <taxon>Rhabditoidea</taxon>
        <taxon>Rhabditidae</taxon>
        <taxon>Peloderinae</taxon>
        <taxon>Caenorhabditis</taxon>
    </lineage>
</organism>
<dbReference type="Pfam" id="PF00858">
    <property type="entry name" value="ASC"/>
    <property type="match status" value="1"/>
</dbReference>
<evidence type="ECO:0000256" key="5">
    <source>
        <dbReference type="ARBA" id="ARBA00022692"/>
    </source>
</evidence>
<evidence type="ECO:0000256" key="9">
    <source>
        <dbReference type="ARBA" id="ARBA00023136"/>
    </source>
</evidence>
<dbReference type="InterPro" id="IPR001873">
    <property type="entry name" value="ENaC"/>
</dbReference>
<evidence type="ECO:0000256" key="4">
    <source>
        <dbReference type="ARBA" id="ARBA00022461"/>
    </source>
</evidence>
<dbReference type="EMBL" id="CANHGI010000006">
    <property type="protein sequence ID" value="CAI5455861.1"/>
    <property type="molecule type" value="Genomic_DNA"/>
</dbReference>
<proteinExistence type="inferred from homology"/>
<keyword evidence="5 13" id="KW-0812">Transmembrane</keyword>
<evidence type="ECO:0000256" key="6">
    <source>
        <dbReference type="ARBA" id="ARBA00022989"/>
    </source>
</evidence>
<comment type="similarity">
    <text evidence="2 13">Belongs to the amiloride-sensitive sodium channel (TC 1.A.6) family.</text>
</comment>
<evidence type="ECO:0000256" key="8">
    <source>
        <dbReference type="ARBA" id="ARBA00023065"/>
    </source>
</evidence>
<keyword evidence="3 13" id="KW-0813">Transport</keyword>
<keyword evidence="11 13" id="KW-0739">Sodium transport</keyword>
<keyword evidence="9 14" id="KW-0472">Membrane</keyword>
<name>A0A9P1N9B9_9PELO</name>
<evidence type="ECO:0000256" key="7">
    <source>
        <dbReference type="ARBA" id="ARBA00023053"/>
    </source>
</evidence>
<keyword evidence="12 13" id="KW-0407">Ion channel</keyword>
<evidence type="ECO:0000256" key="12">
    <source>
        <dbReference type="ARBA" id="ARBA00023303"/>
    </source>
</evidence>
<evidence type="ECO:0000256" key="3">
    <source>
        <dbReference type="ARBA" id="ARBA00022448"/>
    </source>
</evidence>
<keyword evidence="4 13" id="KW-0894">Sodium channel</keyword>
<keyword evidence="7" id="KW-0915">Sodium</keyword>
<dbReference type="AlphaFoldDB" id="A0A9P1N9B9"/>
<evidence type="ECO:0000256" key="14">
    <source>
        <dbReference type="SAM" id="Phobius"/>
    </source>
</evidence>
<evidence type="ECO:0000256" key="10">
    <source>
        <dbReference type="ARBA" id="ARBA00023180"/>
    </source>
</evidence>
<dbReference type="GO" id="GO:0015280">
    <property type="term" value="F:ligand-gated sodium channel activity"/>
    <property type="evidence" value="ECO:0007669"/>
    <property type="project" value="TreeGrafter"/>
</dbReference>
<evidence type="ECO:0000256" key="1">
    <source>
        <dbReference type="ARBA" id="ARBA00004141"/>
    </source>
</evidence>
<protein>
    <submittedName>
        <fullName evidence="15">Uncharacterized protein</fullName>
    </submittedName>
</protein>
<keyword evidence="16" id="KW-1185">Reference proteome</keyword>
<dbReference type="OrthoDB" id="5874059at2759"/>
<dbReference type="PANTHER" id="PTHR11690">
    <property type="entry name" value="AMILORIDE-SENSITIVE SODIUM CHANNEL-RELATED"/>
    <property type="match status" value="1"/>
</dbReference>
<keyword evidence="10" id="KW-0325">Glycoprotein</keyword>
<keyword evidence="8 13" id="KW-0406">Ion transport</keyword>
<evidence type="ECO:0000313" key="16">
    <source>
        <dbReference type="Proteomes" id="UP001152747"/>
    </source>
</evidence>
<reference evidence="15" key="1">
    <citation type="submission" date="2022-11" db="EMBL/GenBank/DDBJ databases">
        <authorList>
            <person name="Kikuchi T."/>
        </authorList>
    </citation>
    <scope>NUCLEOTIDE SEQUENCE</scope>
    <source>
        <strain evidence="15">PS1010</strain>
    </source>
</reference>
<dbReference type="FunFam" id="1.10.287.770:FF:000001">
    <property type="entry name" value="Acid-sensing ion channel subunit 1"/>
    <property type="match status" value="1"/>
</dbReference>